<sequence length="103" mass="11674">MMKPIPQIETSELRSRLQNGENVYMIDVREDEEVAAGMISGAKHIPMGDIPNRLDDIPRDQEVIIICRSGGRSQHVCEFLSHQGLDNVTNMKGGMLQWHDDEE</sequence>
<comment type="caution">
    <text evidence="2">The sequence shown here is derived from an EMBL/GenBank/DDBJ whole genome shotgun (WGS) entry which is preliminary data.</text>
</comment>
<evidence type="ECO:0000313" key="3">
    <source>
        <dbReference type="Proteomes" id="UP000076796"/>
    </source>
</evidence>
<evidence type="ECO:0000313" key="2">
    <source>
        <dbReference type="EMBL" id="KZS47813.1"/>
    </source>
</evidence>
<keyword evidence="3" id="KW-1185">Reference proteome</keyword>
<dbReference type="GO" id="GO:0016740">
    <property type="term" value="F:transferase activity"/>
    <property type="evidence" value="ECO:0007669"/>
    <property type="project" value="UniProtKB-KW"/>
</dbReference>
<dbReference type="InterPro" id="IPR001763">
    <property type="entry name" value="Rhodanese-like_dom"/>
</dbReference>
<keyword evidence="2" id="KW-0808">Transferase</keyword>
<dbReference type="SUPFAM" id="SSF52821">
    <property type="entry name" value="Rhodanese/Cell cycle control phosphatase"/>
    <property type="match status" value="1"/>
</dbReference>
<protein>
    <submittedName>
        <fullName evidence="2">Sulfurtransferase</fullName>
    </submittedName>
</protein>
<dbReference type="SMART" id="SM00450">
    <property type="entry name" value="RHOD"/>
    <property type="match status" value="1"/>
</dbReference>
<dbReference type="PROSITE" id="PS50206">
    <property type="entry name" value="RHODANESE_3"/>
    <property type="match status" value="1"/>
</dbReference>
<proteinExistence type="predicted"/>
<name>A0A163L4Q6_9BACL</name>
<dbReference type="EMBL" id="LWMH01000001">
    <property type="protein sequence ID" value="KZS47813.1"/>
    <property type="molecule type" value="Genomic_DNA"/>
</dbReference>
<dbReference type="Proteomes" id="UP000076796">
    <property type="component" value="Unassembled WGS sequence"/>
</dbReference>
<gene>
    <name evidence="2" type="ORF">AWU65_18775</name>
</gene>
<dbReference type="InterPro" id="IPR036873">
    <property type="entry name" value="Rhodanese-like_dom_sf"/>
</dbReference>
<dbReference type="PANTHER" id="PTHR43031">
    <property type="entry name" value="FAD-DEPENDENT OXIDOREDUCTASE"/>
    <property type="match status" value="1"/>
</dbReference>
<dbReference type="CDD" id="cd00158">
    <property type="entry name" value="RHOD"/>
    <property type="match status" value="1"/>
</dbReference>
<evidence type="ECO:0000259" key="1">
    <source>
        <dbReference type="PROSITE" id="PS50206"/>
    </source>
</evidence>
<reference evidence="2" key="1">
    <citation type="journal article" date="2016" name="Genome Announc.">
        <title>Draft genomes of two strains of Paenibacillus glucanolyticus with capability to degrade lignocellulose.</title>
        <authorList>
            <person name="Mathews S.L."/>
            <person name="Pawlak J."/>
            <person name="Grunden A.M."/>
        </authorList>
    </citation>
    <scope>NUCLEOTIDE SEQUENCE [LARGE SCALE GENOMIC DNA]</scope>
    <source>
        <strain evidence="2">SLM1</strain>
    </source>
</reference>
<organism evidence="2 3">
    <name type="scientific">Paenibacillus glucanolyticus</name>
    <dbReference type="NCBI Taxonomy" id="59843"/>
    <lineage>
        <taxon>Bacteria</taxon>
        <taxon>Bacillati</taxon>
        <taxon>Bacillota</taxon>
        <taxon>Bacilli</taxon>
        <taxon>Bacillales</taxon>
        <taxon>Paenibacillaceae</taxon>
        <taxon>Paenibacillus</taxon>
    </lineage>
</organism>
<dbReference type="Pfam" id="PF00581">
    <property type="entry name" value="Rhodanese"/>
    <property type="match status" value="1"/>
</dbReference>
<dbReference type="AlphaFoldDB" id="A0A163L4Q6"/>
<dbReference type="InterPro" id="IPR050229">
    <property type="entry name" value="GlpE_sulfurtransferase"/>
</dbReference>
<dbReference type="Gene3D" id="3.40.250.10">
    <property type="entry name" value="Rhodanese-like domain"/>
    <property type="match status" value="1"/>
</dbReference>
<accession>A0A163L4Q6</accession>
<dbReference type="STRING" id="59843.A3958_18170"/>
<dbReference type="OrthoDB" id="9800872at2"/>
<feature type="domain" description="Rhodanese" evidence="1">
    <location>
        <begin position="19"/>
        <end position="103"/>
    </location>
</feature>
<dbReference type="PANTHER" id="PTHR43031:SF17">
    <property type="entry name" value="SULFURTRANSFERASE YTWF-RELATED"/>
    <property type="match status" value="1"/>
</dbReference>